<dbReference type="CDD" id="cd07560">
    <property type="entry name" value="Peptidase_S41_CPP"/>
    <property type="match status" value="1"/>
</dbReference>
<dbReference type="SMART" id="SM00245">
    <property type="entry name" value="TSPc"/>
    <property type="match status" value="1"/>
</dbReference>
<evidence type="ECO:0000256" key="4">
    <source>
        <dbReference type="ARBA" id="ARBA00022825"/>
    </source>
</evidence>
<reference evidence="7 8" key="1">
    <citation type="submission" date="2018-12" db="EMBL/GenBank/DDBJ databases">
        <title>The Draft Genome Sequence of the Soil Bacterium Pedobacter tournemirensis R1.</title>
        <authorList>
            <person name="He J."/>
        </authorList>
    </citation>
    <scope>NUCLEOTIDE SEQUENCE [LARGE SCALE GENOMIC DNA]</scope>
    <source>
        <strain evidence="7 8">R1</strain>
    </source>
</reference>
<sequence>MILGPKFQKENSNSRNGTFIPFLTGGRDGKVEKVISLIRDNYVDPVNVDSLQDLTINELLKNLDPHSAYLPPVDARLFSEDLEGNYNGIGIEYHLLNDTLLVTGVNKNGPAAKAGLREGDRVIQIDGNNIAGKDITNKKIVELIRGRRGTAVQLIIRRAGLKAYKTVSVIRDKISVSSIDVAYLLTKDVGYVKISRFGAHTDDDFIAELERLKKEGMKSLVLDLRENGGGYLSAATALSDQFLGEKKLIVYTRGAHEPRTDYFATPEGKFEKGKLVVLINENTASASEIVAGAIQDLDRGTIVGRRSFGKGLVQEQFNFGDGSALNLTVARYYTPSGRSIQRPYDEGPGPYFEEVWNRHKNGELNSDRKHLMDSLYKKGRIYKTASGRLMYGGGGIMPDVYVPIDTLGYNEMYFALNAKGVLNDFLYNSLIKEHVADSLDEFVKTFTLSRGHYQQILALASAKGIKYNPGLFKVAERHINIDMKAMLARYYFGELGFYKVLNSTDNVVSRSLALLK</sequence>
<dbReference type="SMART" id="SM00228">
    <property type="entry name" value="PDZ"/>
    <property type="match status" value="1"/>
</dbReference>
<dbReference type="Proteomes" id="UP000290848">
    <property type="component" value="Unassembled WGS sequence"/>
</dbReference>
<dbReference type="InterPro" id="IPR005151">
    <property type="entry name" value="Tail-specific_protease"/>
</dbReference>
<organism evidence="7 8">
    <name type="scientific">Arcticibacter tournemirensis</name>
    <dbReference type="NCBI Taxonomy" id="699437"/>
    <lineage>
        <taxon>Bacteria</taxon>
        <taxon>Pseudomonadati</taxon>
        <taxon>Bacteroidota</taxon>
        <taxon>Sphingobacteriia</taxon>
        <taxon>Sphingobacteriales</taxon>
        <taxon>Sphingobacteriaceae</taxon>
        <taxon>Arcticibacter</taxon>
    </lineage>
</organism>
<dbReference type="InterPro" id="IPR036034">
    <property type="entry name" value="PDZ_sf"/>
</dbReference>
<dbReference type="Gene3D" id="3.90.226.10">
    <property type="entry name" value="2-enoyl-CoA Hydratase, Chain A, domain 1"/>
    <property type="match status" value="1"/>
</dbReference>
<dbReference type="AlphaFoldDB" id="A0A4Q0M7W3"/>
<keyword evidence="3 5" id="KW-0378">Hydrolase</keyword>
<dbReference type="EMBL" id="RXOC01000008">
    <property type="protein sequence ID" value="RXF69210.1"/>
    <property type="molecule type" value="Genomic_DNA"/>
</dbReference>
<accession>A0A4Q0M7W3</accession>
<keyword evidence="2 5" id="KW-0645">Protease</keyword>
<dbReference type="CDD" id="cd06782">
    <property type="entry name" value="cpPDZ_CPP-like"/>
    <property type="match status" value="1"/>
</dbReference>
<dbReference type="PROSITE" id="PS50106">
    <property type="entry name" value="PDZ"/>
    <property type="match status" value="1"/>
</dbReference>
<evidence type="ECO:0000256" key="3">
    <source>
        <dbReference type="ARBA" id="ARBA00022801"/>
    </source>
</evidence>
<evidence type="ECO:0000256" key="1">
    <source>
        <dbReference type="ARBA" id="ARBA00009179"/>
    </source>
</evidence>
<protein>
    <submittedName>
        <fullName evidence="7">S41 family peptidase</fullName>
    </submittedName>
</protein>
<dbReference type="Pfam" id="PF03572">
    <property type="entry name" value="Peptidase_S41"/>
    <property type="match status" value="1"/>
</dbReference>
<dbReference type="SUPFAM" id="SSF50156">
    <property type="entry name" value="PDZ domain-like"/>
    <property type="match status" value="1"/>
</dbReference>
<dbReference type="SUPFAM" id="SSF52096">
    <property type="entry name" value="ClpP/crotonase"/>
    <property type="match status" value="1"/>
</dbReference>
<dbReference type="GO" id="GO:0008236">
    <property type="term" value="F:serine-type peptidase activity"/>
    <property type="evidence" value="ECO:0007669"/>
    <property type="project" value="UniProtKB-KW"/>
</dbReference>
<dbReference type="Gene3D" id="3.30.750.44">
    <property type="match status" value="1"/>
</dbReference>
<dbReference type="InterPro" id="IPR004447">
    <property type="entry name" value="Peptidase_S41A"/>
</dbReference>
<dbReference type="Pfam" id="PF17820">
    <property type="entry name" value="PDZ_6"/>
    <property type="match status" value="1"/>
</dbReference>
<proteinExistence type="inferred from homology"/>
<comment type="similarity">
    <text evidence="1 5">Belongs to the peptidase S41A family.</text>
</comment>
<evidence type="ECO:0000256" key="5">
    <source>
        <dbReference type="RuleBase" id="RU004404"/>
    </source>
</evidence>
<dbReference type="InterPro" id="IPR001478">
    <property type="entry name" value="PDZ"/>
</dbReference>
<dbReference type="GO" id="GO:0006508">
    <property type="term" value="P:proteolysis"/>
    <property type="evidence" value="ECO:0007669"/>
    <property type="project" value="UniProtKB-KW"/>
</dbReference>
<evidence type="ECO:0000313" key="7">
    <source>
        <dbReference type="EMBL" id="RXF69210.1"/>
    </source>
</evidence>
<dbReference type="GO" id="GO:0007165">
    <property type="term" value="P:signal transduction"/>
    <property type="evidence" value="ECO:0007669"/>
    <property type="project" value="TreeGrafter"/>
</dbReference>
<dbReference type="NCBIfam" id="TIGR00225">
    <property type="entry name" value="prc"/>
    <property type="match status" value="1"/>
</dbReference>
<dbReference type="PANTHER" id="PTHR32060:SF30">
    <property type="entry name" value="CARBOXY-TERMINAL PROCESSING PROTEASE CTPA"/>
    <property type="match status" value="1"/>
</dbReference>
<dbReference type="Gene3D" id="2.30.42.10">
    <property type="match status" value="1"/>
</dbReference>
<evidence type="ECO:0000256" key="2">
    <source>
        <dbReference type="ARBA" id="ARBA00022670"/>
    </source>
</evidence>
<comment type="caution">
    <text evidence="7">The sequence shown here is derived from an EMBL/GenBank/DDBJ whole genome shotgun (WGS) entry which is preliminary data.</text>
</comment>
<name>A0A4Q0M7W3_9SPHI</name>
<evidence type="ECO:0000259" key="6">
    <source>
        <dbReference type="PROSITE" id="PS50106"/>
    </source>
</evidence>
<dbReference type="GO" id="GO:0004175">
    <property type="term" value="F:endopeptidase activity"/>
    <property type="evidence" value="ECO:0007669"/>
    <property type="project" value="TreeGrafter"/>
</dbReference>
<dbReference type="InterPro" id="IPR041489">
    <property type="entry name" value="PDZ_6"/>
</dbReference>
<keyword evidence="4 5" id="KW-0720">Serine protease</keyword>
<dbReference type="InterPro" id="IPR029045">
    <property type="entry name" value="ClpP/crotonase-like_dom_sf"/>
</dbReference>
<gene>
    <name evidence="7" type="ORF">EKH83_13690</name>
</gene>
<evidence type="ECO:0000313" key="8">
    <source>
        <dbReference type="Proteomes" id="UP000290848"/>
    </source>
</evidence>
<feature type="domain" description="PDZ" evidence="6">
    <location>
        <begin position="79"/>
        <end position="159"/>
    </location>
</feature>
<dbReference type="PANTHER" id="PTHR32060">
    <property type="entry name" value="TAIL-SPECIFIC PROTEASE"/>
    <property type="match status" value="1"/>
</dbReference>
<dbReference type="GO" id="GO:0030288">
    <property type="term" value="C:outer membrane-bounded periplasmic space"/>
    <property type="evidence" value="ECO:0007669"/>
    <property type="project" value="TreeGrafter"/>
</dbReference>